<evidence type="ECO:0000256" key="1">
    <source>
        <dbReference type="ARBA" id="ARBA00023015"/>
    </source>
</evidence>
<keyword evidence="2" id="KW-0238">DNA-binding</keyword>
<dbReference type="PRINTS" id="PR00035">
    <property type="entry name" value="HTHGNTR"/>
</dbReference>
<reference evidence="5" key="1">
    <citation type="submission" date="2020-11" db="EMBL/GenBank/DDBJ databases">
        <title>Nocardioides sp. CBS4Y-1, whole genome shotgun sequence.</title>
        <authorList>
            <person name="Tuo L."/>
        </authorList>
    </citation>
    <scope>NUCLEOTIDE SEQUENCE</scope>
    <source>
        <strain evidence="5">CBS4Y-1</strain>
    </source>
</reference>
<dbReference type="PROSITE" id="PS50949">
    <property type="entry name" value="HTH_GNTR"/>
    <property type="match status" value="1"/>
</dbReference>
<dbReference type="SUPFAM" id="SSF46785">
    <property type="entry name" value="Winged helix' DNA-binding domain"/>
    <property type="match status" value="1"/>
</dbReference>
<dbReference type="SMART" id="SM00345">
    <property type="entry name" value="HTH_GNTR"/>
    <property type="match status" value="1"/>
</dbReference>
<dbReference type="InterPro" id="IPR028978">
    <property type="entry name" value="Chorismate_lyase_/UTRA_dom_sf"/>
</dbReference>
<dbReference type="InterPro" id="IPR000524">
    <property type="entry name" value="Tscrpt_reg_HTH_GntR"/>
</dbReference>
<dbReference type="Pfam" id="PF07702">
    <property type="entry name" value="UTRA"/>
    <property type="match status" value="1"/>
</dbReference>
<dbReference type="InterPro" id="IPR036388">
    <property type="entry name" value="WH-like_DNA-bd_sf"/>
</dbReference>
<dbReference type="Proteomes" id="UP000656804">
    <property type="component" value="Unassembled WGS sequence"/>
</dbReference>
<evidence type="ECO:0000313" key="5">
    <source>
        <dbReference type="EMBL" id="MBF4163359.1"/>
    </source>
</evidence>
<dbReference type="GO" id="GO:0003700">
    <property type="term" value="F:DNA-binding transcription factor activity"/>
    <property type="evidence" value="ECO:0007669"/>
    <property type="project" value="InterPro"/>
</dbReference>
<dbReference type="GO" id="GO:0045892">
    <property type="term" value="P:negative regulation of DNA-templated transcription"/>
    <property type="evidence" value="ECO:0007669"/>
    <property type="project" value="TreeGrafter"/>
</dbReference>
<dbReference type="AlphaFoldDB" id="A0A930YEC3"/>
<dbReference type="Gene3D" id="3.40.1410.10">
    <property type="entry name" value="Chorismate lyase-like"/>
    <property type="match status" value="1"/>
</dbReference>
<evidence type="ECO:0000256" key="2">
    <source>
        <dbReference type="ARBA" id="ARBA00023125"/>
    </source>
</evidence>
<dbReference type="Pfam" id="PF00392">
    <property type="entry name" value="GntR"/>
    <property type="match status" value="1"/>
</dbReference>
<dbReference type="CDD" id="cd07377">
    <property type="entry name" value="WHTH_GntR"/>
    <property type="match status" value="1"/>
</dbReference>
<dbReference type="InterPro" id="IPR036390">
    <property type="entry name" value="WH_DNA-bd_sf"/>
</dbReference>
<organism evidence="5 6">
    <name type="scientific">Nocardioides acrostichi</name>
    <dbReference type="NCBI Taxonomy" id="2784339"/>
    <lineage>
        <taxon>Bacteria</taxon>
        <taxon>Bacillati</taxon>
        <taxon>Actinomycetota</taxon>
        <taxon>Actinomycetes</taxon>
        <taxon>Propionibacteriales</taxon>
        <taxon>Nocardioidaceae</taxon>
        <taxon>Nocardioides</taxon>
    </lineage>
</organism>
<dbReference type="EMBL" id="JADIVZ010000011">
    <property type="protein sequence ID" value="MBF4163359.1"/>
    <property type="molecule type" value="Genomic_DNA"/>
</dbReference>
<proteinExistence type="predicted"/>
<dbReference type="PANTHER" id="PTHR44846:SF17">
    <property type="entry name" value="GNTR-FAMILY TRANSCRIPTIONAL REGULATOR"/>
    <property type="match status" value="1"/>
</dbReference>
<evidence type="ECO:0000313" key="6">
    <source>
        <dbReference type="Proteomes" id="UP000656804"/>
    </source>
</evidence>
<sequence>MFADLDRTGPLPMYSQVAERLEEAIRTGVIPAGGRIESEIAIAERLRLSRPTIRRAIQDLVDKGLLVRRRGIGTQVVSGRVTRAVELTSLFDDLDAAGARPRTDLLLHEAIQAADDVAHELGLQAGAPVLHVRRVRYADGAPVAVLENWLPGDLADLTEEALRERGLYQLLRARGVGIRIAHQTIAARGCAGDEADLLGLPARAPVLSVERVTHDHTGRTIELGRHCYHPDRYRFSTTLVAR</sequence>
<protein>
    <submittedName>
        <fullName evidence="5">GntR family transcriptional regulator</fullName>
    </submittedName>
</protein>
<dbReference type="InterPro" id="IPR011663">
    <property type="entry name" value="UTRA"/>
</dbReference>
<evidence type="ECO:0000256" key="3">
    <source>
        <dbReference type="ARBA" id="ARBA00023163"/>
    </source>
</evidence>
<dbReference type="SUPFAM" id="SSF64288">
    <property type="entry name" value="Chorismate lyase-like"/>
    <property type="match status" value="1"/>
</dbReference>
<keyword evidence="6" id="KW-1185">Reference proteome</keyword>
<dbReference type="InterPro" id="IPR050679">
    <property type="entry name" value="Bact_HTH_transcr_reg"/>
</dbReference>
<name>A0A930YEC3_9ACTN</name>
<keyword evidence="3" id="KW-0804">Transcription</keyword>
<dbReference type="GO" id="GO:0003677">
    <property type="term" value="F:DNA binding"/>
    <property type="evidence" value="ECO:0007669"/>
    <property type="project" value="UniProtKB-KW"/>
</dbReference>
<dbReference type="PANTHER" id="PTHR44846">
    <property type="entry name" value="MANNOSYL-D-GLYCERATE TRANSPORT/METABOLISM SYSTEM REPRESSOR MNGR-RELATED"/>
    <property type="match status" value="1"/>
</dbReference>
<accession>A0A930YEC3</accession>
<evidence type="ECO:0000259" key="4">
    <source>
        <dbReference type="PROSITE" id="PS50949"/>
    </source>
</evidence>
<comment type="caution">
    <text evidence="5">The sequence shown here is derived from an EMBL/GenBank/DDBJ whole genome shotgun (WGS) entry which is preliminary data.</text>
</comment>
<dbReference type="SMART" id="SM00866">
    <property type="entry name" value="UTRA"/>
    <property type="match status" value="1"/>
</dbReference>
<keyword evidence="1" id="KW-0805">Transcription regulation</keyword>
<feature type="domain" description="HTH gntR-type" evidence="4">
    <location>
        <begin position="11"/>
        <end position="79"/>
    </location>
</feature>
<gene>
    <name evidence="5" type="ORF">ISG29_16835</name>
</gene>
<dbReference type="Gene3D" id="1.10.10.10">
    <property type="entry name" value="Winged helix-like DNA-binding domain superfamily/Winged helix DNA-binding domain"/>
    <property type="match status" value="1"/>
</dbReference>